<accession>A0A1G2CL19</accession>
<dbReference type="GO" id="GO:0019264">
    <property type="term" value="P:glycine biosynthetic process from serine"/>
    <property type="evidence" value="ECO:0007669"/>
    <property type="project" value="UniProtKB-UniRule"/>
</dbReference>
<dbReference type="InterPro" id="IPR015421">
    <property type="entry name" value="PyrdxlP-dep_Trfase_major"/>
</dbReference>
<dbReference type="AlphaFoldDB" id="A0A1G2CL19"/>
<dbReference type="EC" id="2.1.2.1" evidence="9"/>
<dbReference type="SUPFAM" id="SSF53383">
    <property type="entry name" value="PLP-dependent transferases"/>
    <property type="match status" value="1"/>
</dbReference>
<feature type="binding site" evidence="9">
    <location>
        <position position="121"/>
    </location>
    <ligand>
        <name>(6S)-5,6,7,8-tetrahydrofolate</name>
        <dbReference type="ChEBI" id="CHEBI:57453"/>
    </ligand>
</feature>
<evidence type="ECO:0000256" key="2">
    <source>
        <dbReference type="ARBA" id="ARBA00004496"/>
    </source>
</evidence>
<evidence type="ECO:0000256" key="5">
    <source>
        <dbReference type="ARBA" id="ARBA00022490"/>
    </source>
</evidence>
<keyword evidence="5 9" id="KW-0963">Cytoplasm</keyword>
<evidence type="ECO:0000256" key="6">
    <source>
        <dbReference type="ARBA" id="ARBA00022563"/>
    </source>
</evidence>
<keyword evidence="6 9" id="KW-0554">One-carbon metabolism</keyword>
<dbReference type="InterPro" id="IPR049943">
    <property type="entry name" value="Ser_HO-MeTrfase-like"/>
</dbReference>
<evidence type="ECO:0000259" key="11">
    <source>
        <dbReference type="Pfam" id="PF00464"/>
    </source>
</evidence>
<evidence type="ECO:0000256" key="3">
    <source>
        <dbReference type="ARBA" id="ARBA00006376"/>
    </source>
</evidence>
<dbReference type="InterPro" id="IPR039429">
    <property type="entry name" value="SHMT-like_dom"/>
</dbReference>
<protein>
    <recommendedName>
        <fullName evidence="9">Serine hydroxymethyltransferase</fullName>
        <shortName evidence="9">SHMT</shortName>
        <shortName evidence="9">Serine methylase</shortName>
        <ecNumber evidence="9">2.1.2.1</ecNumber>
    </recommendedName>
</protein>
<comment type="caution">
    <text evidence="12">The sequence shown here is derived from an EMBL/GenBank/DDBJ whole genome shotgun (WGS) entry which is preliminary data.</text>
</comment>
<dbReference type="InterPro" id="IPR015422">
    <property type="entry name" value="PyrdxlP-dep_Trfase_small"/>
</dbReference>
<evidence type="ECO:0000256" key="1">
    <source>
        <dbReference type="ARBA" id="ARBA00001933"/>
    </source>
</evidence>
<dbReference type="Gene3D" id="3.40.640.10">
    <property type="entry name" value="Type I PLP-dependent aspartate aminotransferase-like (Major domain)"/>
    <property type="match status" value="1"/>
</dbReference>
<comment type="pathway">
    <text evidence="9">One-carbon metabolism; tetrahydrofolate interconversion.</text>
</comment>
<dbReference type="PIRSF" id="PIRSF000412">
    <property type="entry name" value="SHMT"/>
    <property type="match status" value="1"/>
</dbReference>
<comment type="subunit">
    <text evidence="4 9">Homodimer.</text>
</comment>
<keyword evidence="7 9" id="KW-0808">Transferase</keyword>
<keyword evidence="8 9" id="KW-0663">Pyridoxal phosphate</keyword>
<dbReference type="CDD" id="cd00378">
    <property type="entry name" value="SHMT"/>
    <property type="match status" value="1"/>
</dbReference>
<organism evidence="12 13">
    <name type="scientific">Candidatus Liptonbacteria bacterium RIFCSPLOWO2_01_FULL_53_13</name>
    <dbReference type="NCBI Taxonomy" id="1798651"/>
    <lineage>
        <taxon>Bacteria</taxon>
        <taxon>Candidatus Liptoniibacteriota</taxon>
    </lineage>
</organism>
<dbReference type="GO" id="GO:0035999">
    <property type="term" value="P:tetrahydrofolate interconversion"/>
    <property type="evidence" value="ECO:0007669"/>
    <property type="project" value="UniProtKB-UniRule"/>
</dbReference>
<dbReference type="InterPro" id="IPR001085">
    <property type="entry name" value="Ser_HO-MeTrfase"/>
</dbReference>
<dbReference type="PROSITE" id="PS00096">
    <property type="entry name" value="SHMT"/>
    <property type="match status" value="1"/>
</dbReference>
<evidence type="ECO:0000313" key="13">
    <source>
        <dbReference type="Proteomes" id="UP000178348"/>
    </source>
</evidence>
<comment type="caution">
    <text evidence="9">Lacks conserved residue(s) required for the propagation of feature annotation.</text>
</comment>
<comment type="cofactor">
    <cofactor evidence="1 9 10">
        <name>pyridoxal 5'-phosphate</name>
        <dbReference type="ChEBI" id="CHEBI:597326"/>
    </cofactor>
</comment>
<dbReference type="GO" id="GO:0004372">
    <property type="term" value="F:glycine hydroxymethyltransferase activity"/>
    <property type="evidence" value="ECO:0007669"/>
    <property type="project" value="UniProtKB-UniRule"/>
</dbReference>
<dbReference type="UniPathway" id="UPA00288">
    <property type="reaction ID" value="UER01023"/>
</dbReference>
<dbReference type="NCBIfam" id="NF000586">
    <property type="entry name" value="PRK00011.1"/>
    <property type="match status" value="1"/>
</dbReference>
<dbReference type="InterPro" id="IPR019798">
    <property type="entry name" value="Ser_HO-MeTrfase_PLP_BS"/>
</dbReference>
<dbReference type="Proteomes" id="UP000178348">
    <property type="component" value="Unassembled WGS sequence"/>
</dbReference>
<sequence length="440" mass="48041">MHTTILQKEDPEIAALIEKEAVRQNEGFEMIPSESYASEAVLEANGSILNNKYAENYPGRRYYGGCVNVDAIERLCQKRAREVFHAEDYHVNVQPYSGSPANLAVYIGLLQLGDTIMALRLDHGGHLTHGNPMNLSAKAFKIVPYEVDAKSETLDYDAIAKIAAEHKPKLIISGFTSYPRVIDFKKFHDIAKSVGAISMADISHISALVIGGVHPSPFPFTDVVTTTTHKTLRGPRGAMIFCKQGYKEQIDKGVFPGMQGGPHEHTIAAIAVALKEAKTPTFKAYAEQIIKNSHALAETLISEGLKLISGGTDNHLLMVDMRPFGPGRGIFIEKALEAAEISVNKQPIPNDPAPPYYPSGVRIGTPVLTARGMKEDEMRKAGKLIAKIFHAFSAAELPEDKTLRAQAVKDFVATLDAHPLIAEVKQQVKDIALQFPVPGM</sequence>
<dbReference type="GO" id="GO:0030170">
    <property type="term" value="F:pyridoxal phosphate binding"/>
    <property type="evidence" value="ECO:0007669"/>
    <property type="project" value="UniProtKB-UniRule"/>
</dbReference>
<evidence type="ECO:0000313" key="12">
    <source>
        <dbReference type="EMBL" id="OGZ02093.1"/>
    </source>
</evidence>
<evidence type="ECO:0000256" key="10">
    <source>
        <dbReference type="PIRSR" id="PIRSR000412-50"/>
    </source>
</evidence>
<evidence type="ECO:0000256" key="4">
    <source>
        <dbReference type="ARBA" id="ARBA00011738"/>
    </source>
</evidence>
<comment type="similarity">
    <text evidence="3 9">Belongs to the SHMT family.</text>
</comment>
<evidence type="ECO:0000256" key="8">
    <source>
        <dbReference type="ARBA" id="ARBA00022898"/>
    </source>
</evidence>
<keyword evidence="9" id="KW-0028">Amino-acid biosynthesis</keyword>
<dbReference type="GO" id="GO:0005829">
    <property type="term" value="C:cytosol"/>
    <property type="evidence" value="ECO:0007669"/>
    <property type="project" value="TreeGrafter"/>
</dbReference>
<dbReference type="InterPro" id="IPR015424">
    <property type="entry name" value="PyrdxlP-dep_Trfase"/>
</dbReference>
<comment type="function">
    <text evidence="9">Catalyzes the reversible interconversion of serine and glycine with tetrahydrofolate (THF) serving as the one-carbon carrier. This reaction serves as the major source of one-carbon groups required for the biosynthesis of purines, thymidylate, methionine, and other important biomolecules. Also exhibits THF-independent aldolase activity toward beta-hydroxyamino acids, producing glycine and aldehydes, via a retro-aldol mechanism.</text>
</comment>
<gene>
    <name evidence="9" type="primary">glyA</name>
    <name evidence="12" type="ORF">A2946_02880</name>
</gene>
<comment type="subcellular location">
    <subcellularLocation>
        <location evidence="2 9">Cytoplasm</location>
    </subcellularLocation>
</comment>
<dbReference type="PANTHER" id="PTHR11680">
    <property type="entry name" value="SERINE HYDROXYMETHYLTRANSFERASE"/>
    <property type="match status" value="1"/>
</dbReference>
<dbReference type="UniPathway" id="UPA00193"/>
<feature type="domain" description="Serine hydroxymethyltransferase-like" evidence="11">
    <location>
        <begin position="6"/>
        <end position="385"/>
    </location>
</feature>
<dbReference type="Gene3D" id="3.90.1150.10">
    <property type="entry name" value="Aspartate Aminotransferase, domain 1"/>
    <property type="match status" value="1"/>
</dbReference>
<comment type="pathway">
    <text evidence="9">Amino-acid biosynthesis; glycine biosynthesis; glycine from L-serine: step 1/1.</text>
</comment>
<reference evidence="12 13" key="1">
    <citation type="journal article" date="2016" name="Nat. Commun.">
        <title>Thousands of microbial genomes shed light on interconnected biogeochemical processes in an aquifer system.</title>
        <authorList>
            <person name="Anantharaman K."/>
            <person name="Brown C.T."/>
            <person name="Hug L.A."/>
            <person name="Sharon I."/>
            <person name="Castelle C.J."/>
            <person name="Probst A.J."/>
            <person name="Thomas B.C."/>
            <person name="Singh A."/>
            <person name="Wilkins M.J."/>
            <person name="Karaoz U."/>
            <person name="Brodie E.L."/>
            <person name="Williams K.H."/>
            <person name="Hubbard S.S."/>
            <person name="Banfield J.F."/>
        </authorList>
    </citation>
    <scope>NUCLEOTIDE SEQUENCE [LARGE SCALE GENOMIC DNA]</scope>
</reference>
<feature type="modified residue" description="N6-(pyridoxal phosphate)lysine" evidence="9 10">
    <location>
        <position position="230"/>
    </location>
</feature>
<feature type="binding site" evidence="9">
    <location>
        <begin position="125"/>
        <end position="127"/>
    </location>
    <ligand>
        <name>(6S)-5,6,7,8-tetrahydrofolate</name>
        <dbReference type="ChEBI" id="CHEBI:57453"/>
    </ligand>
</feature>
<comment type="catalytic activity">
    <reaction evidence="9">
        <text>(6R)-5,10-methylene-5,6,7,8-tetrahydrofolate + glycine + H2O = (6S)-5,6,7,8-tetrahydrofolate + L-serine</text>
        <dbReference type="Rhea" id="RHEA:15481"/>
        <dbReference type="ChEBI" id="CHEBI:15377"/>
        <dbReference type="ChEBI" id="CHEBI:15636"/>
        <dbReference type="ChEBI" id="CHEBI:33384"/>
        <dbReference type="ChEBI" id="CHEBI:57305"/>
        <dbReference type="ChEBI" id="CHEBI:57453"/>
        <dbReference type="EC" id="2.1.2.1"/>
    </reaction>
</comment>
<dbReference type="FunFam" id="3.40.640.10:FF:000001">
    <property type="entry name" value="Serine hydroxymethyltransferase"/>
    <property type="match status" value="1"/>
</dbReference>
<feature type="site" description="Plays an important role in substrate specificity" evidence="9">
    <location>
        <position position="229"/>
    </location>
</feature>
<dbReference type="PANTHER" id="PTHR11680:SF35">
    <property type="entry name" value="SERINE HYDROXYMETHYLTRANSFERASE 1"/>
    <property type="match status" value="1"/>
</dbReference>
<dbReference type="EMBL" id="MHLB01000023">
    <property type="protein sequence ID" value="OGZ02093.1"/>
    <property type="molecule type" value="Genomic_DNA"/>
</dbReference>
<dbReference type="HAMAP" id="MF_00051">
    <property type="entry name" value="SHMT"/>
    <property type="match status" value="1"/>
</dbReference>
<name>A0A1G2CL19_9BACT</name>
<proteinExistence type="inferred from homology"/>
<evidence type="ECO:0000256" key="7">
    <source>
        <dbReference type="ARBA" id="ARBA00022679"/>
    </source>
</evidence>
<evidence type="ECO:0000256" key="9">
    <source>
        <dbReference type="HAMAP-Rule" id="MF_00051"/>
    </source>
</evidence>
<dbReference type="Pfam" id="PF00464">
    <property type="entry name" value="SHMT"/>
    <property type="match status" value="1"/>
</dbReference>